<dbReference type="EMBL" id="JAJHVV010000008">
    <property type="protein sequence ID" value="MCK6264437.1"/>
    <property type="molecule type" value="Genomic_DNA"/>
</dbReference>
<dbReference type="Proteomes" id="UP001139559">
    <property type="component" value="Unassembled WGS sequence"/>
</dbReference>
<keyword evidence="4 7" id="KW-0238">DNA-binding</keyword>
<keyword evidence="2" id="KW-0902">Two-component regulatory system</keyword>
<evidence type="ECO:0000256" key="2">
    <source>
        <dbReference type="ARBA" id="ARBA00023012"/>
    </source>
</evidence>
<feature type="domain" description="Response regulatory" evidence="8">
    <location>
        <begin position="4"/>
        <end position="117"/>
    </location>
</feature>
<dbReference type="Gene3D" id="1.10.10.10">
    <property type="entry name" value="Winged helix-like DNA-binding domain superfamily/Winged helix DNA-binding domain"/>
    <property type="match status" value="1"/>
</dbReference>
<dbReference type="SMART" id="SM00862">
    <property type="entry name" value="Trans_reg_C"/>
    <property type="match status" value="1"/>
</dbReference>
<dbReference type="InterPro" id="IPR011006">
    <property type="entry name" value="CheY-like_superfamily"/>
</dbReference>
<organism evidence="10 11">
    <name type="scientific">Vibrio amylolyticus</name>
    <dbReference type="NCBI Taxonomy" id="2847292"/>
    <lineage>
        <taxon>Bacteria</taxon>
        <taxon>Pseudomonadati</taxon>
        <taxon>Pseudomonadota</taxon>
        <taxon>Gammaproteobacteria</taxon>
        <taxon>Vibrionales</taxon>
        <taxon>Vibrionaceae</taxon>
        <taxon>Vibrio</taxon>
    </lineage>
</organism>
<proteinExistence type="predicted"/>
<dbReference type="PROSITE" id="PS51755">
    <property type="entry name" value="OMPR_PHOB"/>
    <property type="match status" value="1"/>
</dbReference>
<dbReference type="InterPro" id="IPR036388">
    <property type="entry name" value="WH-like_DNA-bd_sf"/>
</dbReference>
<dbReference type="GO" id="GO:0006355">
    <property type="term" value="P:regulation of DNA-templated transcription"/>
    <property type="evidence" value="ECO:0007669"/>
    <property type="project" value="InterPro"/>
</dbReference>
<dbReference type="Gene3D" id="3.40.50.2300">
    <property type="match status" value="1"/>
</dbReference>
<evidence type="ECO:0000256" key="3">
    <source>
        <dbReference type="ARBA" id="ARBA00023015"/>
    </source>
</evidence>
<reference evidence="10" key="1">
    <citation type="submission" date="2021-11" db="EMBL/GenBank/DDBJ databases">
        <title>Vibrio ZSDE26 sp. nov. and Vibrio ZSDZ34 sp. nov., isolated from coastal seawater in Qingdao.</title>
        <authorList>
            <person name="Zhang P."/>
        </authorList>
    </citation>
    <scope>NUCLEOTIDE SEQUENCE</scope>
    <source>
        <strain evidence="10">ZSDE26</strain>
    </source>
</reference>
<keyword evidence="3" id="KW-0805">Transcription regulation</keyword>
<gene>
    <name evidence="10" type="ORF">KP803_14240</name>
</gene>
<feature type="domain" description="OmpR/PhoB-type" evidence="9">
    <location>
        <begin position="127"/>
        <end position="229"/>
    </location>
</feature>
<dbReference type="InterPro" id="IPR016032">
    <property type="entry name" value="Sig_transdc_resp-reg_C-effctor"/>
</dbReference>
<dbReference type="GO" id="GO:0005829">
    <property type="term" value="C:cytosol"/>
    <property type="evidence" value="ECO:0007669"/>
    <property type="project" value="TreeGrafter"/>
</dbReference>
<dbReference type="GO" id="GO:0032993">
    <property type="term" value="C:protein-DNA complex"/>
    <property type="evidence" value="ECO:0007669"/>
    <property type="project" value="TreeGrafter"/>
</dbReference>
<dbReference type="InterPro" id="IPR001789">
    <property type="entry name" value="Sig_transdc_resp-reg_receiver"/>
</dbReference>
<dbReference type="Pfam" id="PF00486">
    <property type="entry name" value="Trans_reg_C"/>
    <property type="match status" value="1"/>
</dbReference>
<dbReference type="SUPFAM" id="SSF46894">
    <property type="entry name" value="C-terminal effector domain of the bipartite response regulators"/>
    <property type="match status" value="1"/>
</dbReference>
<evidence type="ECO:0000259" key="8">
    <source>
        <dbReference type="PROSITE" id="PS50110"/>
    </source>
</evidence>
<dbReference type="FunFam" id="3.40.50.2300:FF:000001">
    <property type="entry name" value="DNA-binding response regulator PhoB"/>
    <property type="match status" value="1"/>
</dbReference>
<dbReference type="GO" id="GO:0000156">
    <property type="term" value="F:phosphorelay response regulator activity"/>
    <property type="evidence" value="ECO:0007669"/>
    <property type="project" value="TreeGrafter"/>
</dbReference>
<evidence type="ECO:0000256" key="4">
    <source>
        <dbReference type="ARBA" id="ARBA00023125"/>
    </source>
</evidence>
<dbReference type="GO" id="GO:0000976">
    <property type="term" value="F:transcription cis-regulatory region binding"/>
    <property type="evidence" value="ECO:0007669"/>
    <property type="project" value="TreeGrafter"/>
</dbReference>
<dbReference type="SUPFAM" id="SSF52172">
    <property type="entry name" value="CheY-like"/>
    <property type="match status" value="1"/>
</dbReference>
<keyword evidence="11" id="KW-1185">Reference proteome</keyword>
<protein>
    <submittedName>
        <fullName evidence="10">Response regulator transcription factor</fullName>
    </submittedName>
</protein>
<feature type="modified residue" description="4-aspartylphosphate" evidence="6">
    <location>
        <position position="53"/>
    </location>
</feature>
<evidence type="ECO:0000313" key="10">
    <source>
        <dbReference type="EMBL" id="MCK6264437.1"/>
    </source>
</evidence>
<dbReference type="InterPro" id="IPR039420">
    <property type="entry name" value="WalR-like"/>
</dbReference>
<feature type="DNA-binding region" description="OmpR/PhoB-type" evidence="7">
    <location>
        <begin position="127"/>
        <end position="229"/>
    </location>
</feature>
<dbReference type="CDD" id="cd00383">
    <property type="entry name" value="trans_reg_C"/>
    <property type="match status" value="1"/>
</dbReference>
<evidence type="ECO:0000256" key="7">
    <source>
        <dbReference type="PROSITE-ProRule" id="PRU01091"/>
    </source>
</evidence>
<dbReference type="PANTHER" id="PTHR48111">
    <property type="entry name" value="REGULATOR OF RPOS"/>
    <property type="match status" value="1"/>
</dbReference>
<dbReference type="PROSITE" id="PS50110">
    <property type="entry name" value="RESPONSE_REGULATORY"/>
    <property type="match status" value="1"/>
</dbReference>
<keyword evidence="1 6" id="KW-0597">Phosphoprotein</keyword>
<dbReference type="AlphaFoldDB" id="A0A9X1XK66"/>
<dbReference type="RefSeq" id="WP_248009510.1">
    <property type="nucleotide sequence ID" value="NZ_JAJHVV010000008.1"/>
</dbReference>
<evidence type="ECO:0000256" key="1">
    <source>
        <dbReference type="ARBA" id="ARBA00022553"/>
    </source>
</evidence>
<dbReference type="CDD" id="cd17574">
    <property type="entry name" value="REC_OmpR"/>
    <property type="match status" value="1"/>
</dbReference>
<dbReference type="PANTHER" id="PTHR48111:SF4">
    <property type="entry name" value="DNA-BINDING DUAL TRANSCRIPTIONAL REGULATOR OMPR"/>
    <property type="match status" value="1"/>
</dbReference>
<dbReference type="SMART" id="SM00448">
    <property type="entry name" value="REC"/>
    <property type="match status" value="1"/>
</dbReference>
<evidence type="ECO:0000256" key="6">
    <source>
        <dbReference type="PROSITE-ProRule" id="PRU00169"/>
    </source>
</evidence>
<name>A0A9X1XK66_9VIBR</name>
<keyword evidence="5" id="KW-0804">Transcription</keyword>
<accession>A0A9X1XK66</accession>
<evidence type="ECO:0000313" key="11">
    <source>
        <dbReference type="Proteomes" id="UP001139559"/>
    </source>
</evidence>
<evidence type="ECO:0000259" key="9">
    <source>
        <dbReference type="PROSITE" id="PS51755"/>
    </source>
</evidence>
<dbReference type="Pfam" id="PF00072">
    <property type="entry name" value="Response_reg"/>
    <property type="match status" value="1"/>
</dbReference>
<evidence type="ECO:0000256" key="5">
    <source>
        <dbReference type="ARBA" id="ARBA00023163"/>
    </source>
</evidence>
<comment type="caution">
    <text evidence="10">The sequence shown here is derived from an EMBL/GenBank/DDBJ whole genome shotgun (WGS) entry which is preliminary data.</text>
</comment>
<dbReference type="InterPro" id="IPR001867">
    <property type="entry name" value="OmpR/PhoB-type_DNA-bd"/>
</dbReference>
<sequence>MSGNVLLVEDDDAIAQLTKMYLEAEGYQVSVISDGSQALDMIKRTQPDLIILDLMLPGKSGVDICRETREFYQGMIIILTASEDEMSEVSLLKLGADDYMTKPIRGHILVARIEALLRRYHFGNHSQPTSVFNDAYGIVINGENHTAYYQQKPLELTQSEFEILQVLIEHAGTTVSREHCCQVARGIEYCSNNRSIDMRVSSLRKKLIQAEVFSAAIKTVRNQGYKLVGSQA</sequence>